<dbReference type="RefSeq" id="WP_245714890.1">
    <property type="nucleotide sequence ID" value="NZ_FMHU01000002.1"/>
</dbReference>
<reference evidence="4" key="1">
    <citation type="submission" date="2016-06" db="EMBL/GenBank/DDBJ databases">
        <authorList>
            <person name="Varghese N."/>
        </authorList>
    </citation>
    <scope>NUCLEOTIDE SEQUENCE [LARGE SCALE GENOMIC DNA]</scope>
    <source>
        <strain evidence="4">DSM 46123</strain>
    </source>
</reference>
<gene>
    <name evidence="3" type="ORF">GA0074694_5076</name>
</gene>
<dbReference type="SUPFAM" id="SSF56801">
    <property type="entry name" value="Acetyl-CoA synthetase-like"/>
    <property type="match status" value="1"/>
</dbReference>
<dbReference type="GO" id="GO:0016878">
    <property type="term" value="F:acid-thiol ligase activity"/>
    <property type="evidence" value="ECO:0007669"/>
    <property type="project" value="UniProtKB-ARBA"/>
</dbReference>
<proteinExistence type="predicted"/>
<dbReference type="Gene3D" id="3.30.300.30">
    <property type="match status" value="1"/>
</dbReference>
<dbReference type="STRING" id="47866.GA0074694_5076"/>
<dbReference type="PANTHER" id="PTHR43767:SF1">
    <property type="entry name" value="NONRIBOSOMAL PEPTIDE SYNTHASE PES1 (EUROFUNG)-RELATED"/>
    <property type="match status" value="1"/>
</dbReference>
<organism evidence="3 4">
    <name type="scientific">Micromonospora inyonensis</name>
    <dbReference type="NCBI Taxonomy" id="47866"/>
    <lineage>
        <taxon>Bacteria</taxon>
        <taxon>Bacillati</taxon>
        <taxon>Actinomycetota</taxon>
        <taxon>Actinomycetes</taxon>
        <taxon>Micromonosporales</taxon>
        <taxon>Micromonosporaceae</taxon>
        <taxon>Micromonospora</taxon>
    </lineage>
</organism>
<feature type="region of interest" description="Disordered" evidence="1">
    <location>
        <begin position="116"/>
        <end position="137"/>
    </location>
</feature>
<name>A0A1C6SFX5_9ACTN</name>
<keyword evidence="4" id="KW-1185">Reference proteome</keyword>
<evidence type="ECO:0000256" key="1">
    <source>
        <dbReference type="SAM" id="MobiDB-lite"/>
    </source>
</evidence>
<protein>
    <submittedName>
        <fullName evidence="3">AMP-binding enzyme</fullName>
    </submittedName>
</protein>
<sequence length="137" mass="14256">MPADGESVGELSIRGPTLFSGYVGQPDQVTPGDGWHATGDLATVAPDGCHRILGRRRADVVHCRNQAVPARQVEEVLLTHPGVHDVAVVGAPRRALGEMIVAYVVAADGPPRRPPVADPYRRVAGDASGVGAGRRGA</sequence>
<dbReference type="InterPro" id="IPR045851">
    <property type="entry name" value="AMP-bd_C_sf"/>
</dbReference>
<evidence type="ECO:0000259" key="2">
    <source>
        <dbReference type="Pfam" id="PF13193"/>
    </source>
</evidence>
<dbReference type="AlphaFoldDB" id="A0A1C6SFX5"/>
<dbReference type="InterPro" id="IPR025110">
    <property type="entry name" value="AMP-bd_C"/>
</dbReference>
<feature type="domain" description="AMP-binding enzyme C-terminal" evidence="2">
    <location>
        <begin position="72"/>
        <end position="110"/>
    </location>
</feature>
<evidence type="ECO:0000313" key="4">
    <source>
        <dbReference type="Proteomes" id="UP000198906"/>
    </source>
</evidence>
<dbReference type="PANTHER" id="PTHR43767">
    <property type="entry name" value="LONG-CHAIN-FATTY-ACID--COA LIGASE"/>
    <property type="match status" value="1"/>
</dbReference>
<evidence type="ECO:0000313" key="3">
    <source>
        <dbReference type="EMBL" id="SCL28313.1"/>
    </source>
</evidence>
<feature type="compositionally biased region" description="Gly residues" evidence="1">
    <location>
        <begin position="128"/>
        <end position="137"/>
    </location>
</feature>
<dbReference type="InterPro" id="IPR050237">
    <property type="entry name" value="ATP-dep_AMP-bd_enzyme"/>
</dbReference>
<dbReference type="InterPro" id="IPR042099">
    <property type="entry name" value="ANL_N_sf"/>
</dbReference>
<dbReference type="Proteomes" id="UP000198906">
    <property type="component" value="Unassembled WGS sequence"/>
</dbReference>
<dbReference type="EMBL" id="FMHU01000002">
    <property type="protein sequence ID" value="SCL28313.1"/>
    <property type="molecule type" value="Genomic_DNA"/>
</dbReference>
<accession>A0A1C6SFX5</accession>
<dbReference type="Gene3D" id="3.40.50.12780">
    <property type="entry name" value="N-terminal domain of ligase-like"/>
    <property type="match status" value="1"/>
</dbReference>
<dbReference type="Pfam" id="PF13193">
    <property type="entry name" value="AMP-binding_C"/>
    <property type="match status" value="1"/>
</dbReference>